<keyword evidence="2" id="KW-1185">Reference proteome</keyword>
<dbReference type="GeneID" id="301685318"/>
<sequence length="98" mass="11160">MQNISLDELIPKLQTPEERELVLALGYQVISSSARVTEEPMINDEEARAYQKLLELLNLPEARVKELEATVDAQLQKSEGLVKSMSRQLGQFFREVSQ</sequence>
<organism evidence="1 2">
    <name type="scientific">Limnospira platensis NIES-46</name>
    <dbReference type="NCBI Taxonomy" id="1236695"/>
    <lineage>
        <taxon>Bacteria</taxon>
        <taxon>Bacillati</taxon>
        <taxon>Cyanobacteriota</taxon>
        <taxon>Cyanophyceae</taxon>
        <taxon>Oscillatoriophycideae</taxon>
        <taxon>Oscillatoriales</taxon>
        <taxon>Sirenicapillariaceae</taxon>
        <taxon>Limnospira</taxon>
    </lineage>
</organism>
<reference evidence="1 2" key="1">
    <citation type="journal article" date="2019" name="J Genomics">
        <title>The Draft Genome of a Hydrogen-producing Cyanobacterium, Arthrospira platensis NIES-46.</title>
        <authorList>
            <person name="Suzuki S."/>
            <person name="Yamaguchi H."/>
            <person name="Kawachi M."/>
        </authorList>
    </citation>
    <scope>NUCLEOTIDE SEQUENCE [LARGE SCALE GENOMIC DNA]</scope>
    <source>
        <strain evidence="1 2">NIES-46</strain>
    </source>
</reference>
<dbReference type="EMBL" id="BIMW01000195">
    <property type="protein sequence ID" value="GCE96533.1"/>
    <property type="molecule type" value="Genomic_DNA"/>
</dbReference>
<accession>A0A5M3TA31</accession>
<dbReference type="Proteomes" id="UP000326169">
    <property type="component" value="Unassembled WGS sequence"/>
</dbReference>
<comment type="caution">
    <text evidence="1">The sequence shown here is derived from an EMBL/GenBank/DDBJ whole genome shotgun (WGS) entry which is preliminary data.</text>
</comment>
<evidence type="ECO:0000313" key="1">
    <source>
        <dbReference type="EMBL" id="GCE96533.1"/>
    </source>
</evidence>
<dbReference type="RefSeq" id="WP_006616419.1">
    <property type="nucleotide sequence ID" value="NZ_BIMW01000195.1"/>
</dbReference>
<evidence type="ECO:0000313" key="2">
    <source>
        <dbReference type="Proteomes" id="UP000326169"/>
    </source>
</evidence>
<gene>
    <name evidence="1" type="ORF">NIES46_46050</name>
</gene>
<name>A0A5M3TA31_LIMPL</name>
<protein>
    <submittedName>
        <fullName evidence="1">Uncharacterized protein</fullName>
    </submittedName>
</protein>
<proteinExistence type="predicted"/>